<dbReference type="EMBL" id="CAJOBI010325280">
    <property type="protein sequence ID" value="CAF5190804.1"/>
    <property type="molecule type" value="Genomic_DNA"/>
</dbReference>
<feature type="non-terminal residue" evidence="3">
    <location>
        <position position="1"/>
    </location>
</feature>
<dbReference type="PROSITE" id="PS00028">
    <property type="entry name" value="ZINC_FINGER_C2H2_1"/>
    <property type="match status" value="1"/>
</dbReference>
<dbReference type="InterPro" id="IPR013087">
    <property type="entry name" value="Znf_C2H2_type"/>
</dbReference>
<evidence type="ECO:0000259" key="2">
    <source>
        <dbReference type="PROSITE" id="PS00028"/>
    </source>
</evidence>
<evidence type="ECO:0000313" key="5">
    <source>
        <dbReference type="Proteomes" id="UP000681967"/>
    </source>
</evidence>
<feature type="domain" description="C2H2-type" evidence="2">
    <location>
        <begin position="73"/>
        <end position="95"/>
    </location>
</feature>
<reference evidence="3" key="1">
    <citation type="submission" date="2021-02" db="EMBL/GenBank/DDBJ databases">
        <authorList>
            <person name="Nowell W R."/>
        </authorList>
    </citation>
    <scope>NUCLEOTIDE SEQUENCE</scope>
</reference>
<dbReference type="EMBL" id="CAJOBH010234089">
    <property type="protein sequence ID" value="CAF5082971.1"/>
    <property type="molecule type" value="Genomic_DNA"/>
</dbReference>
<dbReference type="SUPFAM" id="SSF57667">
    <property type="entry name" value="beta-beta-alpha zinc fingers"/>
    <property type="match status" value="1"/>
</dbReference>
<dbReference type="InterPro" id="IPR036236">
    <property type="entry name" value="Znf_C2H2_sf"/>
</dbReference>
<evidence type="ECO:0000313" key="4">
    <source>
        <dbReference type="EMBL" id="CAF5190804.1"/>
    </source>
</evidence>
<feature type="compositionally biased region" description="Polar residues" evidence="1">
    <location>
        <begin position="1"/>
        <end position="11"/>
    </location>
</feature>
<evidence type="ECO:0000313" key="3">
    <source>
        <dbReference type="EMBL" id="CAF5082971.1"/>
    </source>
</evidence>
<protein>
    <recommendedName>
        <fullName evidence="2">C2H2-type domain-containing protein</fullName>
    </recommendedName>
</protein>
<dbReference type="Proteomes" id="UP000676336">
    <property type="component" value="Unassembled WGS sequence"/>
</dbReference>
<evidence type="ECO:0000256" key="1">
    <source>
        <dbReference type="SAM" id="MobiDB-lite"/>
    </source>
</evidence>
<dbReference type="Proteomes" id="UP000681967">
    <property type="component" value="Unassembled WGS sequence"/>
</dbReference>
<name>A0A8S3ESP9_9BILA</name>
<accession>A0A8S3ESP9</accession>
<organism evidence="3 5">
    <name type="scientific">Rotaria magnacalcarata</name>
    <dbReference type="NCBI Taxonomy" id="392030"/>
    <lineage>
        <taxon>Eukaryota</taxon>
        <taxon>Metazoa</taxon>
        <taxon>Spiralia</taxon>
        <taxon>Gnathifera</taxon>
        <taxon>Rotifera</taxon>
        <taxon>Eurotatoria</taxon>
        <taxon>Bdelloidea</taxon>
        <taxon>Philodinida</taxon>
        <taxon>Philodinidae</taxon>
        <taxon>Rotaria</taxon>
    </lineage>
</organism>
<sequence>MNNSGNFNNGSPAALMSFPFPMHNPQQHPSLMEQTYMNQTPQLFQSQPSRFYNSRPAMQSPKSEKRKQEIITCDACGIEVNSQQMMDAHIRGQKHIKKM</sequence>
<feature type="region of interest" description="Disordered" evidence="1">
    <location>
        <begin position="1"/>
        <end position="31"/>
    </location>
</feature>
<dbReference type="AlphaFoldDB" id="A0A8S3ESP9"/>
<proteinExistence type="predicted"/>
<comment type="caution">
    <text evidence="3">The sequence shown here is derived from an EMBL/GenBank/DDBJ whole genome shotgun (WGS) entry which is preliminary data.</text>
</comment>
<gene>
    <name evidence="3" type="ORF">BYL167_LOCUS62157</name>
    <name evidence="4" type="ORF">SMN809_LOCUS72233</name>
</gene>
<dbReference type="Gene3D" id="3.30.160.60">
    <property type="entry name" value="Classic Zinc Finger"/>
    <property type="match status" value="1"/>
</dbReference>
<dbReference type="Pfam" id="PF12874">
    <property type="entry name" value="zf-met"/>
    <property type="match status" value="1"/>
</dbReference>